<name>A0A0L6UUB6_9BASI</name>
<dbReference type="VEuPathDB" id="FungiDB:VP01_36g13"/>
<feature type="region of interest" description="Disordered" evidence="1">
    <location>
        <begin position="1"/>
        <end position="35"/>
    </location>
</feature>
<gene>
    <name evidence="2" type="ORF">VP01_36g13</name>
</gene>
<accession>A0A0L6UUB6</accession>
<dbReference type="AlphaFoldDB" id="A0A0L6UUB6"/>
<keyword evidence="3" id="KW-1185">Reference proteome</keyword>
<comment type="caution">
    <text evidence="2">The sequence shown here is derived from an EMBL/GenBank/DDBJ whole genome shotgun (WGS) entry which is preliminary data.</text>
</comment>
<reference evidence="2 3" key="1">
    <citation type="submission" date="2015-08" db="EMBL/GenBank/DDBJ databases">
        <title>Next Generation Sequencing and Analysis of the Genome of Puccinia sorghi L Schw, the Causal Agent of Maize Common Rust.</title>
        <authorList>
            <person name="Rochi L."/>
            <person name="Burguener G."/>
            <person name="Darino M."/>
            <person name="Turjanski A."/>
            <person name="Kreff E."/>
            <person name="Dieguez M.J."/>
            <person name="Sacco F."/>
        </authorList>
    </citation>
    <scope>NUCLEOTIDE SEQUENCE [LARGE SCALE GENOMIC DNA]</scope>
    <source>
        <strain evidence="2 3">RO10H11247</strain>
    </source>
</reference>
<proteinExistence type="predicted"/>
<sequence length="234" mass="26083">MPSKGRPQMQRSGQKIEGPRACGDPIDTDKAGGRCPRWAFGSTIQEAQSSAFTAASRSDPGALESCSRQPAISPKDSQFWPDPISQTLLDADFRQPRTVESTGYQIRRVADAGEASISKVSAAKIGAGDEAAELLDDSIECKRLATSSARPRRTKTDNRLHKRSLDSKQKCRYGKLWRRLCSKILKVYNGTRQMAIVWLLTLLRFLKFKSADRAMLKIKLARFFRINFISSLAN</sequence>
<dbReference type="EMBL" id="LAVV01008724">
    <property type="protein sequence ID" value="KNZ52089.1"/>
    <property type="molecule type" value="Genomic_DNA"/>
</dbReference>
<evidence type="ECO:0000256" key="1">
    <source>
        <dbReference type="SAM" id="MobiDB-lite"/>
    </source>
</evidence>
<organism evidence="2 3">
    <name type="scientific">Puccinia sorghi</name>
    <dbReference type="NCBI Taxonomy" id="27349"/>
    <lineage>
        <taxon>Eukaryota</taxon>
        <taxon>Fungi</taxon>
        <taxon>Dikarya</taxon>
        <taxon>Basidiomycota</taxon>
        <taxon>Pucciniomycotina</taxon>
        <taxon>Pucciniomycetes</taxon>
        <taxon>Pucciniales</taxon>
        <taxon>Pucciniaceae</taxon>
        <taxon>Puccinia</taxon>
    </lineage>
</organism>
<evidence type="ECO:0000313" key="3">
    <source>
        <dbReference type="Proteomes" id="UP000037035"/>
    </source>
</evidence>
<dbReference type="OrthoDB" id="2501984at2759"/>
<feature type="region of interest" description="Disordered" evidence="1">
    <location>
        <begin position="50"/>
        <end position="81"/>
    </location>
</feature>
<evidence type="ECO:0000313" key="2">
    <source>
        <dbReference type="EMBL" id="KNZ52089.1"/>
    </source>
</evidence>
<dbReference type="Proteomes" id="UP000037035">
    <property type="component" value="Unassembled WGS sequence"/>
</dbReference>
<protein>
    <submittedName>
        <fullName evidence="2">Uncharacterized protein</fullName>
    </submittedName>
</protein>